<dbReference type="OrthoDB" id="139272at2"/>
<dbReference type="SUPFAM" id="SSF53901">
    <property type="entry name" value="Thiolase-like"/>
    <property type="match status" value="1"/>
</dbReference>
<dbReference type="GO" id="GO:0004315">
    <property type="term" value="F:3-oxoacyl-[acyl-carrier-protein] synthase activity"/>
    <property type="evidence" value="ECO:0007669"/>
    <property type="project" value="InterPro"/>
</dbReference>
<dbReference type="InterPro" id="IPR020841">
    <property type="entry name" value="PKS_Beta-ketoAc_synthase_dom"/>
</dbReference>
<keyword evidence="3" id="KW-0808">Transferase</keyword>
<dbReference type="SMART" id="SM00825">
    <property type="entry name" value="PKS_KS"/>
    <property type="match status" value="1"/>
</dbReference>
<dbReference type="InterPro" id="IPR014030">
    <property type="entry name" value="Ketoacyl_synth_N"/>
</dbReference>
<dbReference type="InterPro" id="IPR049552">
    <property type="entry name" value="PKS_DH_N"/>
</dbReference>
<dbReference type="FunFam" id="3.40.366.10:FF:000002">
    <property type="entry name" value="Probable polyketide synthase 2"/>
    <property type="match status" value="1"/>
</dbReference>
<dbReference type="PANTHER" id="PTHR43775:SF37">
    <property type="entry name" value="SI:DKEY-61P9.11"/>
    <property type="match status" value="1"/>
</dbReference>
<dbReference type="FunFam" id="3.40.47.10:FF:000019">
    <property type="entry name" value="Polyketide synthase type I"/>
    <property type="match status" value="1"/>
</dbReference>
<dbReference type="STRING" id="485913.Krac_2508"/>
<accession>D6TYX1</accession>
<dbReference type="InterPro" id="IPR014031">
    <property type="entry name" value="Ketoacyl_synth_C"/>
</dbReference>
<dbReference type="InterPro" id="IPR009081">
    <property type="entry name" value="PP-bd_ACP"/>
</dbReference>
<dbReference type="Pfam" id="PF00109">
    <property type="entry name" value="ketoacyl-synt"/>
    <property type="match status" value="1"/>
</dbReference>
<dbReference type="SMART" id="SM00822">
    <property type="entry name" value="PKS_KR"/>
    <property type="match status" value="1"/>
</dbReference>
<evidence type="ECO:0000256" key="4">
    <source>
        <dbReference type="PROSITE-ProRule" id="PRU01363"/>
    </source>
</evidence>
<dbReference type="InterPro" id="IPR020807">
    <property type="entry name" value="PKS_DH"/>
</dbReference>
<evidence type="ECO:0000256" key="2">
    <source>
        <dbReference type="ARBA" id="ARBA00022553"/>
    </source>
</evidence>
<dbReference type="Pfam" id="PF16197">
    <property type="entry name" value="KAsynt_C_assoc"/>
    <property type="match status" value="1"/>
</dbReference>
<dbReference type="SUPFAM" id="SSF51735">
    <property type="entry name" value="NAD(P)-binding Rossmann-fold domains"/>
    <property type="match status" value="2"/>
</dbReference>
<keyword evidence="2" id="KW-0597">Phosphoprotein</keyword>
<feature type="active site" description="Proton acceptor; for dehydratase activity" evidence="4">
    <location>
        <position position="945"/>
    </location>
</feature>
<protein>
    <submittedName>
        <fullName evidence="8">Beta-ketoacyl synthase</fullName>
    </submittedName>
</protein>
<dbReference type="SMART" id="SM00826">
    <property type="entry name" value="PKS_DH"/>
    <property type="match status" value="1"/>
</dbReference>
<dbReference type="InParanoid" id="D6TYX1"/>
<dbReference type="InterPro" id="IPR050091">
    <property type="entry name" value="PKS_NRPS_Biosynth_Enz"/>
</dbReference>
<dbReference type="Proteomes" id="UP000004508">
    <property type="component" value="Unassembled WGS sequence"/>
</dbReference>
<dbReference type="InterPro" id="IPR016035">
    <property type="entry name" value="Acyl_Trfase/lysoPLipase"/>
</dbReference>
<feature type="region of interest" description="C-terminal hotdog fold" evidence="4">
    <location>
        <begin position="1061"/>
        <end position="1208"/>
    </location>
</feature>
<dbReference type="InterPro" id="IPR036291">
    <property type="entry name" value="NAD(P)-bd_dom_sf"/>
</dbReference>
<dbReference type="InterPro" id="IPR032821">
    <property type="entry name" value="PKS_assoc"/>
</dbReference>
<evidence type="ECO:0000313" key="8">
    <source>
        <dbReference type="EMBL" id="EFH81761.1"/>
    </source>
</evidence>
<keyword evidence="1" id="KW-0596">Phosphopantetheine</keyword>
<feature type="domain" description="Carrier" evidence="5">
    <location>
        <begin position="1734"/>
        <end position="1811"/>
    </location>
</feature>
<dbReference type="CDD" id="cd00833">
    <property type="entry name" value="PKS"/>
    <property type="match status" value="1"/>
</dbReference>
<evidence type="ECO:0000259" key="5">
    <source>
        <dbReference type="PROSITE" id="PS50075"/>
    </source>
</evidence>
<dbReference type="SUPFAM" id="SSF55048">
    <property type="entry name" value="Probable ACP-binding domain of malonyl-CoA ACP transacylase"/>
    <property type="match status" value="1"/>
</dbReference>
<dbReference type="Pfam" id="PF08659">
    <property type="entry name" value="KR"/>
    <property type="match status" value="1"/>
</dbReference>
<dbReference type="InterPro" id="IPR016036">
    <property type="entry name" value="Malonyl_transacylase_ACP-bd"/>
</dbReference>
<dbReference type="InterPro" id="IPR014043">
    <property type="entry name" value="Acyl_transferase_dom"/>
</dbReference>
<dbReference type="Gene3D" id="3.30.70.3290">
    <property type="match status" value="1"/>
</dbReference>
<dbReference type="GO" id="GO:0005886">
    <property type="term" value="C:plasma membrane"/>
    <property type="evidence" value="ECO:0007669"/>
    <property type="project" value="TreeGrafter"/>
</dbReference>
<dbReference type="PROSITE" id="PS52019">
    <property type="entry name" value="PKS_MFAS_DH"/>
    <property type="match status" value="1"/>
</dbReference>
<dbReference type="GO" id="GO:0031177">
    <property type="term" value="F:phosphopantetheine binding"/>
    <property type="evidence" value="ECO:0007669"/>
    <property type="project" value="InterPro"/>
</dbReference>
<dbReference type="GO" id="GO:0005737">
    <property type="term" value="C:cytoplasm"/>
    <property type="evidence" value="ECO:0007669"/>
    <property type="project" value="TreeGrafter"/>
</dbReference>
<dbReference type="SMART" id="SM00827">
    <property type="entry name" value="PKS_AT"/>
    <property type="match status" value="1"/>
</dbReference>
<dbReference type="PROSITE" id="PS00606">
    <property type="entry name" value="KS3_1"/>
    <property type="match status" value="1"/>
</dbReference>
<dbReference type="eggNOG" id="COG3321">
    <property type="taxonomic scope" value="Bacteria"/>
</dbReference>
<dbReference type="PROSITE" id="PS50075">
    <property type="entry name" value="CARRIER"/>
    <property type="match status" value="1"/>
</dbReference>
<dbReference type="Gene3D" id="1.10.1200.10">
    <property type="entry name" value="ACP-like"/>
    <property type="match status" value="1"/>
</dbReference>
<dbReference type="InterPro" id="IPR042104">
    <property type="entry name" value="PKS_dehydratase_sf"/>
</dbReference>
<dbReference type="SUPFAM" id="SSF52151">
    <property type="entry name" value="FabD/lysophospholipase-like"/>
    <property type="match status" value="1"/>
</dbReference>
<dbReference type="InterPro" id="IPR020806">
    <property type="entry name" value="PKS_PP-bd"/>
</dbReference>
<dbReference type="Gene3D" id="3.10.129.110">
    <property type="entry name" value="Polyketide synthase dehydratase"/>
    <property type="match status" value="1"/>
</dbReference>
<dbReference type="GO" id="GO:0004312">
    <property type="term" value="F:fatty acid synthase activity"/>
    <property type="evidence" value="ECO:0007669"/>
    <property type="project" value="TreeGrafter"/>
</dbReference>
<dbReference type="SUPFAM" id="SSF47336">
    <property type="entry name" value="ACP-like"/>
    <property type="match status" value="1"/>
</dbReference>
<dbReference type="PANTHER" id="PTHR43775">
    <property type="entry name" value="FATTY ACID SYNTHASE"/>
    <property type="match status" value="1"/>
</dbReference>
<sequence length="1811" mass="198893">MSTTLSNAPGNAIAIVGMGCRFPGAPNLDAFWNLMAEGGDAITEVPRDRYDVDAVYDSRPATPGKVMSRFGGFLAQVDQFDASFFGLSPREVSRMDPQHRLLLEVAWEAIENAGLVPGKLRDEIAGVFIGVITSDYWDRQFRNPTDLDVYSTAGNARSGAAGRISYALGLQGVSVALDAACSSSLVAVHLACQSLRTGACTMALAGGVNIILNPDHTIGFSQGRMMAPDGHCKAFDARADGYVRSEGAGVVALKTLEKALADGDQIHAVIRGSSSNNDGHCDLFMAPSVQGQQAGLRLAYKDAGLDPLQVQYVEAHGTGTQAGDPVEINALGSVLCAGRSPARPLLVGSVKTNIGHTEGAAGLAGLIKVVLCLKHKMIPPNLHFQEPSPKIPWDDYALKVPTELTPWPESEGPRLAGVSSFGIAGTNVHVILEEAPVREPVILAADAEPTSYLLPLSAQNTQALQDLAAKYLQHLEDEVYADQALRDICYTASEHRSHFEQRLAIVDHSRQDMCQKLEAFARGETGLEIMSGRKRNDQRPRVAWIFPGQGSQWLGMGRDLLEREAVFRAMIEECDRVMRTYVDWSLLEQLQADEAHSRLDEINVVQPTLFAIEVALAALWRSWGIEPDVVVGHSMGEVGAAYVAGALSLEDAAWIICARSQLLLRVSGKGAMAAVELSMGQAQAFVRDYQGRVSVAVSNSPHSTVLSGDPQALTEILALLERNGIFGRLVRVDVASHSPQMDPLHDDLLALMQRVQPRPAQIPMFSTVSGAYLQGAELVAPYWVDNLRQPVLFLQATRALLAEGIDVFMEMSPHPILVGAIRQTLEEYEMPGLALASLRREEDGRAALLGTLGILYTYGYDPDWARLFPISVQHVALPTYPWQRQRYWNSNAEHYFYGSPVQHQGIGNATAHAILGLSTQSALHPDTYFWTTQIGPDILPYLGEHRVYDVPVLPGAAYIELSLAAATEIFGPQQFLVEALELKQALFFPKGVPPFTLQLIMAPEQQSGYMELRFFSAQAGQSSEARTWSEHARVTVHRIEEALAPESVMHPIPEEAQRDWTLAMEAPIYYQGLRNRGIQHGEPFQSVTHVWRRPGEVMAHLSLPEDVVYDMAGYQLHPALMDSILQAITPFLPEENDDSYVPVEARRIKYYQRPVSGTSLWSHALVDMEKNRDPRMLEGDIFLLDEQGQVLLEVLGFRLQSLDSGSQDLMRQRLNQLLYTIEWEEQALNAVQQPAQPRTWLLFGQPEGPGQSLAERLRASGARCLTVTPGDSYSQIDMGHYELAATSAADFHQLFHEVYDAYGTHVLGIVYLWGLGTKSASEELAAQAFYTDMERSSLGLLHLVQAVNATKGEHSTRLWIVTSGVQGIEARDTSSALVQSQLWGLGRVIVYEHEDLRSTLIDLAATADEHTIEALFHEIWSDADADEVALRGERRYLARLAHATLAEPETANQSHFHADGTYLVTGGLGGVGLRSAQWMVEQGARHLVLMGRRAPGEEASAAIQAMESQGASVRVMQVNVALEEQVASALSEVRQTMPPLRGVFHSAVVLDDSILLQLDQERFLGVMPPKVDGAWNLHRLTLEDPLDYFVLFSSAASLIGSPGQGNYAAANAFLDTLAFYRRRQGYPALCINWGRWGEIGQATKGDRGERLDFRGFASMKPKEGLAVLGSLLRQSPPQVGVMSFDLPRWSQFYPDLRNSSLFTRLVAEAQAQEASGIQNAGVTRAVLTDLNDEERRETLSQYLSAQIARVLGHTSLKLDAQQQLNRLGIDSLMSVELKNRINSDLKITVPVTTFLQGVTFEQLITQVSEQL</sequence>
<dbReference type="InterPro" id="IPR013968">
    <property type="entry name" value="PKS_KR"/>
</dbReference>
<dbReference type="GO" id="GO:0071770">
    <property type="term" value="P:DIM/DIP cell wall layer assembly"/>
    <property type="evidence" value="ECO:0007669"/>
    <property type="project" value="TreeGrafter"/>
</dbReference>
<dbReference type="CDD" id="cd08955">
    <property type="entry name" value="KR_2_FAS_SDR_x"/>
    <property type="match status" value="1"/>
</dbReference>
<organism evidence="8 9">
    <name type="scientific">Ktedonobacter racemifer DSM 44963</name>
    <dbReference type="NCBI Taxonomy" id="485913"/>
    <lineage>
        <taxon>Bacteria</taxon>
        <taxon>Bacillati</taxon>
        <taxon>Chloroflexota</taxon>
        <taxon>Ktedonobacteria</taxon>
        <taxon>Ktedonobacterales</taxon>
        <taxon>Ktedonobacteraceae</taxon>
        <taxon>Ktedonobacter</taxon>
    </lineage>
</organism>
<dbReference type="PROSITE" id="PS52004">
    <property type="entry name" value="KS3_2"/>
    <property type="match status" value="1"/>
</dbReference>
<dbReference type="SMART" id="SM00823">
    <property type="entry name" value="PKS_PP"/>
    <property type="match status" value="1"/>
</dbReference>
<dbReference type="EMBL" id="ADVG01000004">
    <property type="protein sequence ID" value="EFH81761.1"/>
    <property type="molecule type" value="Genomic_DNA"/>
</dbReference>
<dbReference type="Pfam" id="PF14765">
    <property type="entry name" value="PS-DH"/>
    <property type="match status" value="1"/>
</dbReference>
<dbReference type="Gene3D" id="3.40.50.720">
    <property type="entry name" value="NAD(P)-binding Rossmann-like Domain"/>
    <property type="match status" value="1"/>
</dbReference>
<dbReference type="Pfam" id="PF00698">
    <property type="entry name" value="Acyl_transf_1"/>
    <property type="match status" value="1"/>
</dbReference>
<dbReference type="GO" id="GO:0006633">
    <property type="term" value="P:fatty acid biosynthetic process"/>
    <property type="evidence" value="ECO:0007669"/>
    <property type="project" value="InterPro"/>
</dbReference>
<dbReference type="Gene3D" id="3.40.366.10">
    <property type="entry name" value="Malonyl-Coenzyme A Acyl Carrier Protein, domain 2"/>
    <property type="match status" value="1"/>
</dbReference>
<gene>
    <name evidence="8" type="ORF">Krac_2508</name>
</gene>
<dbReference type="InterPro" id="IPR018201">
    <property type="entry name" value="Ketoacyl_synth_AS"/>
</dbReference>
<evidence type="ECO:0000259" key="6">
    <source>
        <dbReference type="PROSITE" id="PS52004"/>
    </source>
</evidence>
<reference evidence="8 9" key="1">
    <citation type="journal article" date="2011" name="Stand. Genomic Sci.">
        <title>Non-contiguous finished genome sequence and contextual data of the filamentous soil bacterium Ktedonobacter racemifer type strain (SOSP1-21).</title>
        <authorList>
            <person name="Chang Y.J."/>
            <person name="Land M."/>
            <person name="Hauser L."/>
            <person name="Chertkov O."/>
            <person name="Del Rio T.G."/>
            <person name="Nolan M."/>
            <person name="Copeland A."/>
            <person name="Tice H."/>
            <person name="Cheng J.F."/>
            <person name="Lucas S."/>
            <person name="Han C."/>
            <person name="Goodwin L."/>
            <person name="Pitluck S."/>
            <person name="Ivanova N."/>
            <person name="Ovchinikova G."/>
            <person name="Pati A."/>
            <person name="Chen A."/>
            <person name="Palaniappan K."/>
            <person name="Mavromatis K."/>
            <person name="Liolios K."/>
            <person name="Brettin T."/>
            <person name="Fiebig A."/>
            <person name="Rohde M."/>
            <person name="Abt B."/>
            <person name="Goker M."/>
            <person name="Detter J.C."/>
            <person name="Woyke T."/>
            <person name="Bristow J."/>
            <person name="Eisen J.A."/>
            <person name="Markowitz V."/>
            <person name="Hugenholtz P."/>
            <person name="Kyrpides N.C."/>
            <person name="Klenk H.P."/>
            <person name="Lapidus A."/>
        </authorList>
    </citation>
    <scope>NUCLEOTIDE SEQUENCE [LARGE SCALE GENOMIC DNA]</scope>
    <source>
        <strain evidence="9">DSM 44963</strain>
    </source>
</reference>
<dbReference type="InterPro" id="IPR036736">
    <property type="entry name" value="ACP-like_sf"/>
</dbReference>
<dbReference type="InterPro" id="IPR049551">
    <property type="entry name" value="PKS_DH_C"/>
</dbReference>
<evidence type="ECO:0000259" key="7">
    <source>
        <dbReference type="PROSITE" id="PS52019"/>
    </source>
</evidence>
<dbReference type="RefSeq" id="WP_007919320.1">
    <property type="nucleotide sequence ID" value="NZ_ADVG01000004.1"/>
</dbReference>
<dbReference type="InterPro" id="IPR049900">
    <property type="entry name" value="PKS_mFAS_DH"/>
</dbReference>
<dbReference type="InterPro" id="IPR001227">
    <property type="entry name" value="Ac_transferase_dom_sf"/>
</dbReference>
<dbReference type="Pfam" id="PF02801">
    <property type="entry name" value="Ketoacyl-synt_C"/>
    <property type="match status" value="1"/>
</dbReference>
<dbReference type="InterPro" id="IPR057326">
    <property type="entry name" value="KR_dom"/>
</dbReference>
<proteinExistence type="predicted"/>
<dbReference type="Pfam" id="PF21089">
    <property type="entry name" value="PKS_DH_N"/>
    <property type="match status" value="1"/>
</dbReference>
<feature type="domain" description="Ketosynthase family 3 (KS3)" evidence="6">
    <location>
        <begin position="10"/>
        <end position="434"/>
    </location>
</feature>
<dbReference type="Pfam" id="PF00550">
    <property type="entry name" value="PP-binding"/>
    <property type="match status" value="1"/>
</dbReference>
<keyword evidence="9" id="KW-1185">Reference proteome</keyword>
<name>D6TYX1_KTERA</name>
<feature type="domain" description="PKS/mFAS DH" evidence="7">
    <location>
        <begin position="912"/>
        <end position="1208"/>
    </location>
</feature>
<evidence type="ECO:0000256" key="1">
    <source>
        <dbReference type="ARBA" id="ARBA00022450"/>
    </source>
</evidence>
<evidence type="ECO:0000256" key="3">
    <source>
        <dbReference type="ARBA" id="ARBA00022679"/>
    </source>
</evidence>
<dbReference type="Gene3D" id="3.40.47.10">
    <property type="match status" value="1"/>
</dbReference>
<dbReference type="InterPro" id="IPR016039">
    <property type="entry name" value="Thiolase-like"/>
</dbReference>
<feature type="region of interest" description="N-terminal hotdog fold" evidence="4">
    <location>
        <begin position="912"/>
        <end position="1043"/>
    </location>
</feature>
<evidence type="ECO:0000313" key="9">
    <source>
        <dbReference type="Proteomes" id="UP000004508"/>
    </source>
</evidence>
<feature type="active site" description="Proton donor; for dehydratase activity" evidence="4">
    <location>
        <position position="1122"/>
    </location>
</feature>
<comment type="caution">
    <text evidence="8">The sequence shown here is derived from an EMBL/GenBank/DDBJ whole genome shotgun (WGS) entry which is preliminary data.</text>
</comment>